<evidence type="ECO:0000259" key="3">
    <source>
        <dbReference type="Pfam" id="PF01551"/>
    </source>
</evidence>
<feature type="transmembrane region" description="Helical" evidence="2">
    <location>
        <begin position="12"/>
        <end position="31"/>
    </location>
</feature>
<dbReference type="InterPro" id="IPR011055">
    <property type="entry name" value="Dup_hybrid_motif"/>
</dbReference>
<dbReference type="EMBL" id="MHQV01000008">
    <property type="protein sequence ID" value="OHA11515.1"/>
    <property type="molecule type" value="Genomic_DNA"/>
</dbReference>
<evidence type="ECO:0000256" key="2">
    <source>
        <dbReference type="SAM" id="Phobius"/>
    </source>
</evidence>
<dbReference type="Gene3D" id="2.70.70.10">
    <property type="entry name" value="Glucose Permease (Domain IIA)"/>
    <property type="match status" value="1"/>
</dbReference>
<keyword evidence="1" id="KW-0175">Coiled coil</keyword>
<dbReference type="GO" id="GO:0004222">
    <property type="term" value="F:metalloendopeptidase activity"/>
    <property type="evidence" value="ECO:0007669"/>
    <property type="project" value="TreeGrafter"/>
</dbReference>
<dbReference type="InterPro" id="IPR050570">
    <property type="entry name" value="Cell_wall_metabolism_enzyme"/>
</dbReference>
<dbReference type="Pfam" id="PF01551">
    <property type="entry name" value="Peptidase_M23"/>
    <property type="match status" value="1"/>
</dbReference>
<feature type="coiled-coil region" evidence="1">
    <location>
        <begin position="197"/>
        <end position="273"/>
    </location>
</feature>
<protein>
    <recommendedName>
        <fullName evidence="3">M23ase beta-sheet core domain-containing protein</fullName>
    </recommendedName>
</protein>
<organism evidence="4 5">
    <name type="scientific">Candidatus Sungbacteria bacterium RIFCSPLOWO2_02_FULL_48_13b</name>
    <dbReference type="NCBI Taxonomy" id="1802283"/>
    <lineage>
        <taxon>Bacteria</taxon>
        <taxon>Candidatus Sungiibacteriota</taxon>
    </lineage>
</organism>
<comment type="caution">
    <text evidence="4">The sequence shown here is derived from an EMBL/GenBank/DDBJ whole genome shotgun (WGS) entry which is preliminary data.</text>
</comment>
<dbReference type="PANTHER" id="PTHR21666:SF270">
    <property type="entry name" value="MUREIN HYDROLASE ACTIVATOR ENVC"/>
    <property type="match status" value="1"/>
</dbReference>
<gene>
    <name evidence="4" type="ORF">A3H71_01260</name>
</gene>
<name>A0A1G2LIR3_9BACT</name>
<accession>A0A1G2LIR3</accession>
<sequence length="460" mass="50685">MRGLAEKVSRSWFMLAAGGLALLSLAFLQIYSPIEAYAEDNAQVVTAVIDAATRALQQQIDAKTKEIQQLEALAQSYKNTIASTQSQSQTLKNKIQQISQTVNKLKTEIRLAQTQIARTNLEIGGLQSKIDVATIEIKQKQRDLGLLLQSLAASNEKNLVEVLLQYDHLSDFATYMQGIEDLQKRVYQTLGEVKILRQSLTDDKAEAEGKVKDLKRYTVTLADKKLLQTQEQQNQTQLLAETQNQEKKYQSLLSDADKKRRALEDEILDAERQLQYTISAGSLPENAAGVLGWPLTATDQSYSQCSRSVRLFLTQCFGTTAFSSMGAYGGKGHNGVDFRASVGSEVLAATAGTVRGIGDTDTACRRASYGKWILIDHDNNLTTLYAHLSLTKVSPGQHIERGDVIGYSGQTGYATGPHLHFSVFAKDAVEIGILRSRVCGRNMTLPMAPLNAYLDPLNYL</sequence>
<keyword evidence="2" id="KW-1133">Transmembrane helix</keyword>
<keyword evidence="2" id="KW-0812">Transmembrane</keyword>
<feature type="domain" description="M23ase beta-sheet core" evidence="3">
    <location>
        <begin position="332"/>
        <end position="425"/>
    </location>
</feature>
<dbReference type="Proteomes" id="UP000179052">
    <property type="component" value="Unassembled WGS sequence"/>
</dbReference>
<keyword evidence="2" id="KW-0472">Membrane</keyword>
<reference evidence="4 5" key="1">
    <citation type="journal article" date="2016" name="Nat. Commun.">
        <title>Thousands of microbial genomes shed light on interconnected biogeochemical processes in an aquifer system.</title>
        <authorList>
            <person name="Anantharaman K."/>
            <person name="Brown C.T."/>
            <person name="Hug L.A."/>
            <person name="Sharon I."/>
            <person name="Castelle C.J."/>
            <person name="Probst A.J."/>
            <person name="Thomas B.C."/>
            <person name="Singh A."/>
            <person name="Wilkins M.J."/>
            <person name="Karaoz U."/>
            <person name="Brodie E.L."/>
            <person name="Williams K.H."/>
            <person name="Hubbard S.S."/>
            <person name="Banfield J.F."/>
        </authorList>
    </citation>
    <scope>NUCLEOTIDE SEQUENCE [LARGE SCALE GENOMIC DNA]</scope>
</reference>
<dbReference type="STRING" id="1802283.A3H71_01260"/>
<dbReference type="PANTHER" id="PTHR21666">
    <property type="entry name" value="PEPTIDASE-RELATED"/>
    <property type="match status" value="1"/>
</dbReference>
<dbReference type="Gene3D" id="6.10.250.3150">
    <property type="match status" value="1"/>
</dbReference>
<dbReference type="CDD" id="cd12797">
    <property type="entry name" value="M23_peptidase"/>
    <property type="match status" value="1"/>
</dbReference>
<feature type="coiled-coil region" evidence="1">
    <location>
        <begin position="53"/>
        <end position="122"/>
    </location>
</feature>
<proteinExistence type="predicted"/>
<dbReference type="AlphaFoldDB" id="A0A1G2LIR3"/>
<evidence type="ECO:0000313" key="5">
    <source>
        <dbReference type="Proteomes" id="UP000179052"/>
    </source>
</evidence>
<dbReference type="SUPFAM" id="SSF51261">
    <property type="entry name" value="Duplicated hybrid motif"/>
    <property type="match status" value="1"/>
</dbReference>
<dbReference type="InterPro" id="IPR016047">
    <property type="entry name" value="M23ase_b-sheet_dom"/>
</dbReference>
<evidence type="ECO:0000313" key="4">
    <source>
        <dbReference type="EMBL" id="OHA11515.1"/>
    </source>
</evidence>
<evidence type="ECO:0000256" key="1">
    <source>
        <dbReference type="SAM" id="Coils"/>
    </source>
</evidence>